<accession>A0A9E2KEY9</accession>
<name>A0A9E2KEY9_9BACE</name>
<evidence type="ECO:0000313" key="2">
    <source>
        <dbReference type="Proteomes" id="UP000824236"/>
    </source>
</evidence>
<dbReference type="Proteomes" id="UP000824236">
    <property type="component" value="Unassembled WGS sequence"/>
</dbReference>
<dbReference type="EMBL" id="JAHLFO010000040">
    <property type="protein sequence ID" value="MBU3813501.1"/>
    <property type="molecule type" value="Genomic_DNA"/>
</dbReference>
<reference evidence="1" key="1">
    <citation type="journal article" date="2021" name="PeerJ">
        <title>Extensive microbial diversity within the chicken gut microbiome revealed by metagenomics and culture.</title>
        <authorList>
            <person name="Gilroy R."/>
            <person name="Ravi A."/>
            <person name="Getino M."/>
            <person name="Pursley I."/>
            <person name="Horton D.L."/>
            <person name="Alikhan N.F."/>
            <person name="Baker D."/>
            <person name="Gharbi K."/>
            <person name="Hall N."/>
            <person name="Watson M."/>
            <person name="Adriaenssens E.M."/>
            <person name="Foster-Nyarko E."/>
            <person name="Jarju S."/>
            <person name="Secka A."/>
            <person name="Antonio M."/>
            <person name="Oren A."/>
            <person name="Chaudhuri R.R."/>
            <person name="La Ragione R."/>
            <person name="Hildebrand F."/>
            <person name="Pallen M.J."/>
        </authorList>
    </citation>
    <scope>NUCLEOTIDE SEQUENCE</scope>
    <source>
        <strain evidence="1">B3-3758</strain>
    </source>
</reference>
<reference evidence="1" key="2">
    <citation type="submission" date="2021-04" db="EMBL/GenBank/DDBJ databases">
        <authorList>
            <person name="Gilroy R."/>
        </authorList>
    </citation>
    <scope>NUCLEOTIDE SEQUENCE</scope>
    <source>
        <strain evidence="1">B3-3758</strain>
    </source>
</reference>
<evidence type="ECO:0000313" key="1">
    <source>
        <dbReference type="EMBL" id="MBU3813501.1"/>
    </source>
</evidence>
<comment type="caution">
    <text evidence="1">The sequence shown here is derived from an EMBL/GenBank/DDBJ whole genome shotgun (WGS) entry which is preliminary data.</text>
</comment>
<organism evidence="1 2">
    <name type="scientific">Candidatus Bacteroides intestinipullorum</name>
    <dbReference type="NCBI Taxonomy" id="2838471"/>
    <lineage>
        <taxon>Bacteria</taxon>
        <taxon>Pseudomonadati</taxon>
        <taxon>Bacteroidota</taxon>
        <taxon>Bacteroidia</taxon>
        <taxon>Bacteroidales</taxon>
        <taxon>Bacteroidaceae</taxon>
        <taxon>Bacteroides</taxon>
    </lineage>
</organism>
<dbReference type="AlphaFoldDB" id="A0A9E2KEY9"/>
<proteinExistence type="predicted"/>
<sequence>MKKKRYIFNENGWKLKRVDIIQYRPWESSAMIIDVRKLMEMTDEELLRYKAVGPVSLKKINEARKVLKELLFETTS</sequence>
<protein>
    <submittedName>
        <fullName evidence="1">Uncharacterized protein</fullName>
    </submittedName>
</protein>
<gene>
    <name evidence="1" type="ORF">H9791_03195</name>
</gene>